<evidence type="ECO:0000313" key="2">
    <source>
        <dbReference type="Proteomes" id="UP000268093"/>
    </source>
</evidence>
<dbReference type="AlphaFoldDB" id="A0A433DK56"/>
<dbReference type="PANTHER" id="PTHR37325">
    <property type="entry name" value="OXIDOREDUCTASE 21 KDA SUBUNIT, PUTATIVE (AFU_ORTHOLOGUE AFUA_4G05910)-RELATED"/>
    <property type="match status" value="1"/>
</dbReference>
<sequence>MGTCQEIPVGGKCQNLIVAHCAATLAIHTITKTRSQNPASSNGMPTVGKYRTPAPGSPIHEYVPPVTKASAVYENYYFQRDTRRNYPRLAVYTQQDVAGLLAGAPVQASLPVEGSGNTAVTATTTPTPSLTEVLTSTTLYSKEKLPPAPVWGFKYQWKESTDAPKPDDGLYWPMKQFS</sequence>
<name>A0A433DK56_9FUNG</name>
<organism evidence="1 2">
    <name type="scientific">Jimgerdemannia flammicorona</name>
    <dbReference type="NCBI Taxonomy" id="994334"/>
    <lineage>
        <taxon>Eukaryota</taxon>
        <taxon>Fungi</taxon>
        <taxon>Fungi incertae sedis</taxon>
        <taxon>Mucoromycota</taxon>
        <taxon>Mucoromycotina</taxon>
        <taxon>Endogonomycetes</taxon>
        <taxon>Endogonales</taxon>
        <taxon>Endogonaceae</taxon>
        <taxon>Jimgerdemannia</taxon>
    </lineage>
</organism>
<evidence type="ECO:0000313" key="1">
    <source>
        <dbReference type="EMBL" id="RUP51185.1"/>
    </source>
</evidence>
<dbReference type="EMBL" id="RBNI01000897">
    <property type="protein sequence ID" value="RUP51185.1"/>
    <property type="molecule type" value="Genomic_DNA"/>
</dbReference>
<dbReference type="PANTHER" id="PTHR37325:SF1">
    <property type="entry name" value="OXIDOREDUCTASE 21 KDA SUBUNIT, PUTATIVE (AFU_ORTHOLOGUE AFUA_4G05910)-RELATED"/>
    <property type="match status" value="1"/>
</dbReference>
<accession>A0A433DK56</accession>
<dbReference type="Proteomes" id="UP000268093">
    <property type="component" value="Unassembled WGS sequence"/>
</dbReference>
<keyword evidence="2" id="KW-1185">Reference proteome</keyword>
<dbReference type="CDD" id="cd22849">
    <property type="entry name" value="NuzM"/>
    <property type="match status" value="1"/>
</dbReference>
<protein>
    <submittedName>
        <fullName evidence="1">Uncharacterized protein</fullName>
    </submittedName>
</protein>
<proteinExistence type="predicted"/>
<dbReference type="InterPro" id="IPR016813">
    <property type="entry name" value="NADH_Ub_cplx-1_21kDa"/>
</dbReference>
<gene>
    <name evidence="1" type="ORF">BC936DRAFT_149506</name>
</gene>
<comment type="caution">
    <text evidence="1">The sequence shown here is derived from an EMBL/GenBank/DDBJ whole genome shotgun (WGS) entry which is preliminary data.</text>
</comment>
<reference evidence="1 2" key="1">
    <citation type="journal article" date="2018" name="New Phytol.">
        <title>Phylogenomics of Endogonaceae and evolution of mycorrhizas within Mucoromycota.</title>
        <authorList>
            <person name="Chang Y."/>
            <person name="Desiro A."/>
            <person name="Na H."/>
            <person name="Sandor L."/>
            <person name="Lipzen A."/>
            <person name="Clum A."/>
            <person name="Barry K."/>
            <person name="Grigoriev I.V."/>
            <person name="Martin F.M."/>
            <person name="Stajich J.E."/>
            <person name="Smith M.E."/>
            <person name="Bonito G."/>
            <person name="Spatafora J.W."/>
        </authorList>
    </citation>
    <scope>NUCLEOTIDE SEQUENCE [LARGE SCALE GENOMIC DNA]</scope>
    <source>
        <strain evidence="1 2">GMNB39</strain>
    </source>
</reference>